<dbReference type="Proteomes" id="UP001165580">
    <property type="component" value="Unassembled WGS sequence"/>
</dbReference>
<accession>A0ABT2GCX1</accession>
<dbReference type="RefSeq" id="WP_259485565.1">
    <property type="nucleotide sequence ID" value="NZ_JANTEZ010000002.1"/>
</dbReference>
<gene>
    <name evidence="1" type="ORF">NVV95_05660</name>
</gene>
<keyword evidence="2" id="KW-1185">Reference proteome</keyword>
<dbReference type="EMBL" id="JANTEZ010000002">
    <property type="protein sequence ID" value="MCS5714035.1"/>
    <property type="molecule type" value="Genomic_DNA"/>
</dbReference>
<protein>
    <submittedName>
        <fullName evidence="1">Uncharacterized protein</fullName>
    </submittedName>
</protein>
<evidence type="ECO:0000313" key="1">
    <source>
        <dbReference type="EMBL" id="MCS5714035.1"/>
    </source>
</evidence>
<evidence type="ECO:0000313" key="2">
    <source>
        <dbReference type="Proteomes" id="UP001165580"/>
    </source>
</evidence>
<name>A0ABT2GCX1_9MICO</name>
<reference evidence="1" key="1">
    <citation type="submission" date="2022-08" db="EMBL/GenBank/DDBJ databases">
        <authorList>
            <person name="Deng Y."/>
            <person name="Han X.-F."/>
            <person name="Zhang Y.-Q."/>
        </authorList>
    </citation>
    <scope>NUCLEOTIDE SEQUENCE</scope>
    <source>
        <strain evidence="1">CPCC 205716</strain>
    </source>
</reference>
<comment type="caution">
    <text evidence="1">The sequence shown here is derived from an EMBL/GenBank/DDBJ whole genome shotgun (WGS) entry which is preliminary data.</text>
</comment>
<organism evidence="1 2">
    <name type="scientific">Herbiconiux gentiana</name>
    <dbReference type="NCBI Taxonomy" id="2970912"/>
    <lineage>
        <taxon>Bacteria</taxon>
        <taxon>Bacillati</taxon>
        <taxon>Actinomycetota</taxon>
        <taxon>Actinomycetes</taxon>
        <taxon>Micrococcales</taxon>
        <taxon>Microbacteriaceae</taxon>
        <taxon>Herbiconiux</taxon>
    </lineage>
</organism>
<sequence>MDDEERRRQAAEQEARALQALESIRHGGDLGTETLALSNEFTDRHTARLRSWVAARFRAARFKAARFRAVRFRGGRGPRP</sequence>
<proteinExistence type="predicted"/>